<keyword evidence="3 8" id="KW-0547">Nucleotide-binding</keyword>
<dbReference type="Gene3D" id="3.40.50.620">
    <property type="entry name" value="HUPs"/>
    <property type="match status" value="1"/>
</dbReference>
<keyword evidence="4 8" id="KW-0067">ATP-binding</keyword>
<dbReference type="InterPro" id="IPR014729">
    <property type="entry name" value="Rossmann-like_a/b/a_fold"/>
</dbReference>
<dbReference type="CDD" id="cd00806">
    <property type="entry name" value="TrpRS_core"/>
    <property type="match status" value="1"/>
</dbReference>
<keyword evidence="8" id="KW-0963">Cytoplasm</keyword>
<sequence length="324" mass="36342">MPRVFSGVQPTNNLHLGNYLGAIKNWVELQNNYDCFYCVVDLHALTVRQDPETLRQNTINTAKTYIALGVDPNKSTIFVQSQVPAHAEMAWLLNTIAKLAELERMTQFKDKSIQHKNNINLGLFAYPVLMATDILLYDANLVPVGEDQKQHIELTRALAERFNNLFGQAFVIPEPLIKKDGARIMGLDDSTKKMSKSAPSPNNYISLLDSPEIARKKIMKAMTDSGNQIKSGHDKPALTNLLTIYSLLNGRPIKELEKQYQDSGYGDFKSGLADEVIKFLNNFQTKFAQTDDKKIKDILDKGANKARAIANQKLSEVKNKMGLV</sequence>
<dbReference type="PRINTS" id="PR01039">
    <property type="entry name" value="TRNASYNTHTRP"/>
</dbReference>
<name>A0A2M6W3S3_9BACT</name>
<keyword evidence="6 8" id="KW-0030">Aminoacyl-tRNA synthetase</keyword>
<evidence type="ECO:0000256" key="8">
    <source>
        <dbReference type="HAMAP-Rule" id="MF_00140"/>
    </source>
</evidence>
<evidence type="ECO:0000256" key="5">
    <source>
        <dbReference type="ARBA" id="ARBA00022917"/>
    </source>
</evidence>
<evidence type="ECO:0000256" key="6">
    <source>
        <dbReference type="ARBA" id="ARBA00023146"/>
    </source>
</evidence>
<dbReference type="InterPro" id="IPR001412">
    <property type="entry name" value="aa-tRNA-synth_I_CS"/>
</dbReference>
<feature type="binding site" evidence="8">
    <location>
        <begin position="193"/>
        <end position="197"/>
    </location>
    <ligand>
        <name>ATP</name>
        <dbReference type="ChEBI" id="CHEBI:30616"/>
    </ligand>
</feature>
<organism evidence="10 11">
    <name type="scientific">Candidatus Magasanikbacteria bacterium CG10_big_fil_rev_8_21_14_0_10_40_10</name>
    <dbReference type="NCBI Taxonomy" id="1974648"/>
    <lineage>
        <taxon>Bacteria</taxon>
        <taxon>Candidatus Magasanikiibacteriota</taxon>
    </lineage>
</organism>
<dbReference type="AlphaFoldDB" id="A0A2M6W3S3"/>
<feature type="binding site" evidence="8">
    <location>
        <position position="133"/>
    </location>
    <ligand>
        <name>L-tryptophan</name>
        <dbReference type="ChEBI" id="CHEBI:57912"/>
    </ligand>
</feature>
<feature type="short sequence motif" description="'HIGH' region" evidence="8">
    <location>
        <begin position="10"/>
        <end position="18"/>
    </location>
</feature>
<protein>
    <recommendedName>
        <fullName evidence="8">Tryptophan--tRNA ligase</fullName>
        <ecNumber evidence="8">6.1.1.2</ecNumber>
    </recommendedName>
    <alternativeName>
        <fullName evidence="8">Tryptophanyl-tRNA synthetase</fullName>
        <shortName evidence="8">TrpRS</shortName>
    </alternativeName>
</protein>
<dbReference type="EMBL" id="PFBX01000026">
    <property type="protein sequence ID" value="PIT87441.1"/>
    <property type="molecule type" value="Genomic_DNA"/>
</dbReference>
<evidence type="ECO:0000256" key="7">
    <source>
        <dbReference type="ARBA" id="ARBA00049929"/>
    </source>
</evidence>
<dbReference type="InterPro" id="IPR002306">
    <property type="entry name" value="Trp-tRNA-ligase"/>
</dbReference>
<evidence type="ECO:0000256" key="3">
    <source>
        <dbReference type="ARBA" id="ARBA00022741"/>
    </source>
</evidence>
<evidence type="ECO:0000256" key="9">
    <source>
        <dbReference type="RuleBase" id="RU363036"/>
    </source>
</evidence>
<comment type="similarity">
    <text evidence="1 8 9">Belongs to the class-I aminoacyl-tRNA synthetase family.</text>
</comment>
<evidence type="ECO:0000256" key="4">
    <source>
        <dbReference type="ARBA" id="ARBA00022840"/>
    </source>
</evidence>
<evidence type="ECO:0000313" key="11">
    <source>
        <dbReference type="Proteomes" id="UP000231183"/>
    </source>
</evidence>
<dbReference type="Proteomes" id="UP000231183">
    <property type="component" value="Unassembled WGS sequence"/>
</dbReference>
<feature type="short sequence motif" description="'KMSKS' region" evidence="8">
    <location>
        <begin position="193"/>
        <end position="197"/>
    </location>
</feature>
<dbReference type="SUPFAM" id="SSF52374">
    <property type="entry name" value="Nucleotidylyl transferase"/>
    <property type="match status" value="1"/>
</dbReference>
<keyword evidence="5 8" id="KW-0648">Protein biosynthesis</keyword>
<dbReference type="InterPro" id="IPR002305">
    <property type="entry name" value="aa-tRNA-synth_Ic"/>
</dbReference>
<dbReference type="GO" id="GO:0005829">
    <property type="term" value="C:cytosol"/>
    <property type="evidence" value="ECO:0007669"/>
    <property type="project" value="TreeGrafter"/>
</dbReference>
<dbReference type="InterPro" id="IPR050203">
    <property type="entry name" value="Trp-tRNA_synthetase"/>
</dbReference>
<evidence type="ECO:0000313" key="10">
    <source>
        <dbReference type="EMBL" id="PIT87441.1"/>
    </source>
</evidence>
<comment type="subunit">
    <text evidence="8">Homodimer.</text>
</comment>
<comment type="function">
    <text evidence="8">Catalyzes the attachment of tryptophan to tRNA(Trp).</text>
</comment>
<dbReference type="GO" id="GO:0005524">
    <property type="term" value="F:ATP binding"/>
    <property type="evidence" value="ECO:0007669"/>
    <property type="project" value="UniProtKB-UniRule"/>
</dbReference>
<dbReference type="Pfam" id="PF00579">
    <property type="entry name" value="tRNA-synt_1b"/>
    <property type="match status" value="1"/>
</dbReference>
<feature type="binding site" evidence="8">
    <location>
        <begin position="17"/>
        <end position="18"/>
    </location>
    <ligand>
        <name>ATP</name>
        <dbReference type="ChEBI" id="CHEBI:30616"/>
    </ligand>
</feature>
<feature type="binding site" evidence="8">
    <location>
        <begin position="145"/>
        <end position="147"/>
    </location>
    <ligand>
        <name>ATP</name>
        <dbReference type="ChEBI" id="CHEBI:30616"/>
    </ligand>
</feature>
<accession>A0A2M6W3S3</accession>
<keyword evidence="2 8" id="KW-0436">Ligase</keyword>
<dbReference type="PANTHER" id="PTHR43766">
    <property type="entry name" value="TRYPTOPHAN--TRNA LIGASE, MITOCHONDRIAL"/>
    <property type="match status" value="1"/>
</dbReference>
<comment type="catalytic activity">
    <reaction evidence="7 8">
        <text>tRNA(Trp) + L-tryptophan + ATP = L-tryptophyl-tRNA(Trp) + AMP + diphosphate + H(+)</text>
        <dbReference type="Rhea" id="RHEA:24080"/>
        <dbReference type="Rhea" id="RHEA-COMP:9671"/>
        <dbReference type="Rhea" id="RHEA-COMP:9705"/>
        <dbReference type="ChEBI" id="CHEBI:15378"/>
        <dbReference type="ChEBI" id="CHEBI:30616"/>
        <dbReference type="ChEBI" id="CHEBI:33019"/>
        <dbReference type="ChEBI" id="CHEBI:57912"/>
        <dbReference type="ChEBI" id="CHEBI:78442"/>
        <dbReference type="ChEBI" id="CHEBI:78535"/>
        <dbReference type="ChEBI" id="CHEBI:456215"/>
        <dbReference type="EC" id="6.1.1.2"/>
    </reaction>
</comment>
<dbReference type="Gene3D" id="1.10.240.10">
    <property type="entry name" value="Tyrosyl-Transfer RNA Synthetase"/>
    <property type="match status" value="1"/>
</dbReference>
<dbReference type="GO" id="GO:0004830">
    <property type="term" value="F:tryptophan-tRNA ligase activity"/>
    <property type="evidence" value="ECO:0007669"/>
    <property type="project" value="UniProtKB-UniRule"/>
</dbReference>
<evidence type="ECO:0000256" key="1">
    <source>
        <dbReference type="ARBA" id="ARBA00005594"/>
    </source>
</evidence>
<feature type="binding site" evidence="8">
    <location>
        <begin position="9"/>
        <end position="11"/>
    </location>
    <ligand>
        <name>ATP</name>
        <dbReference type="ChEBI" id="CHEBI:30616"/>
    </ligand>
</feature>
<dbReference type="PANTHER" id="PTHR43766:SF1">
    <property type="entry name" value="TRYPTOPHAN--TRNA LIGASE, MITOCHONDRIAL"/>
    <property type="match status" value="1"/>
</dbReference>
<evidence type="ECO:0000256" key="2">
    <source>
        <dbReference type="ARBA" id="ARBA00022598"/>
    </source>
</evidence>
<dbReference type="EC" id="6.1.1.2" evidence="8"/>
<comment type="caution">
    <text evidence="10">The sequence shown here is derived from an EMBL/GenBank/DDBJ whole genome shotgun (WGS) entry which is preliminary data.</text>
</comment>
<feature type="binding site" evidence="8">
    <location>
        <position position="184"/>
    </location>
    <ligand>
        <name>ATP</name>
        <dbReference type="ChEBI" id="CHEBI:30616"/>
    </ligand>
</feature>
<comment type="subcellular location">
    <subcellularLocation>
        <location evidence="8">Cytoplasm</location>
    </subcellularLocation>
</comment>
<dbReference type="GO" id="GO:0006436">
    <property type="term" value="P:tryptophanyl-tRNA aminoacylation"/>
    <property type="evidence" value="ECO:0007669"/>
    <property type="project" value="UniProtKB-UniRule"/>
</dbReference>
<reference evidence="11" key="1">
    <citation type="submission" date="2017-09" db="EMBL/GenBank/DDBJ databases">
        <title>Depth-based differentiation of microbial function through sediment-hosted aquifers and enrichment of novel symbionts in the deep terrestrial subsurface.</title>
        <authorList>
            <person name="Probst A.J."/>
            <person name="Ladd B."/>
            <person name="Jarett J.K."/>
            <person name="Geller-Mcgrath D.E."/>
            <person name="Sieber C.M.K."/>
            <person name="Emerson J.B."/>
            <person name="Anantharaman K."/>
            <person name="Thomas B.C."/>
            <person name="Malmstrom R."/>
            <person name="Stieglmeier M."/>
            <person name="Klingl A."/>
            <person name="Woyke T."/>
            <person name="Ryan C.M."/>
            <person name="Banfield J.F."/>
        </authorList>
    </citation>
    <scope>NUCLEOTIDE SEQUENCE [LARGE SCALE GENOMIC DNA]</scope>
</reference>
<dbReference type="PROSITE" id="PS00178">
    <property type="entry name" value="AA_TRNA_LIGASE_I"/>
    <property type="match status" value="1"/>
</dbReference>
<dbReference type="NCBIfam" id="TIGR00233">
    <property type="entry name" value="trpS"/>
    <property type="match status" value="1"/>
</dbReference>
<gene>
    <name evidence="8 10" type="primary">trpS</name>
    <name evidence="10" type="ORF">COU31_02605</name>
</gene>
<proteinExistence type="inferred from homology"/>
<dbReference type="HAMAP" id="MF_00140_B">
    <property type="entry name" value="Trp_tRNA_synth_B"/>
    <property type="match status" value="1"/>
</dbReference>
<dbReference type="InterPro" id="IPR024109">
    <property type="entry name" value="Trp-tRNA-ligase_bac-type"/>
</dbReference>